<dbReference type="InterPro" id="IPR050222">
    <property type="entry name" value="MATE_MdtK"/>
</dbReference>
<keyword evidence="5 10" id="KW-0812">Transmembrane</keyword>
<feature type="transmembrane region" description="Helical" evidence="10">
    <location>
        <begin position="65"/>
        <end position="85"/>
    </location>
</feature>
<dbReference type="InterPro" id="IPR002528">
    <property type="entry name" value="MATE_fam"/>
</dbReference>
<dbReference type="PANTHER" id="PTHR43298">
    <property type="entry name" value="MULTIDRUG RESISTANCE PROTEIN NORM-RELATED"/>
    <property type="match status" value="1"/>
</dbReference>
<evidence type="ECO:0000256" key="1">
    <source>
        <dbReference type="ARBA" id="ARBA00004429"/>
    </source>
</evidence>
<evidence type="ECO:0000256" key="7">
    <source>
        <dbReference type="ARBA" id="ARBA00023065"/>
    </source>
</evidence>
<dbReference type="PIRSF" id="PIRSF006603">
    <property type="entry name" value="DinF"/>
    <property type="match status" value="1"/>
</dbReference>
<dbReference type="PANTHER" id="PTHR43298:SF2">
    <property type="entry name" value="FMN_FAD EXPORTER YEEO-RELATED"/>
    <property type="match status" value="1"/>
</dbReference>
<keyword evidence="4" id="KW-1003">Cell membrane</keyword>
<feature type="transmembrane region" description="Helical" evidence="10">
    <location>
        <begin position="406"/>
        <end position="428"/>
    </location>
</feature>
<feature type="transmembrane region" description="Helical" evidence="10">
    <location>
        <begin position="105"/>
        <end position="123"/>
    </location>
</feature>
<dbReference type="Proteomes" id="UP001597373">
    <property type="component" value="Unassembled WGS sequence"/>
</dbReference>
<evidence type="ECO:0000256" key="9">
    <source>
        <dbReference type="ARBA" id="ARBA00031636"/>
    </source>
</evidence>
<keyword evidence="2" id="KW-0813">Transport</keyword>
<evidence type="ECO:0000256" key="4">
    <source>
        <dbReference type="ARBA" id="ARBA00022475"/>
    </source>
</evidence>
<dbReference type="Pfam" id="PF01554">
    <property type="entry name" value="MatE"/>
    <property type="match status" value="2"/>
</dbReference>
<dbReference type="InterPro" id="IPR048279">
    <property type="entry name" value="MdtK-like"/>
</dbReference>
<organism evidence="11 12">
    <name type="scientific">Chelativorans composti</name>
    <dbReference type="NCBI Taxonomy" id="768533"/>
    <lineage>
        <taxon>Bacteria</taxon>
        <taxon>Pseudomonadati</taxon>
        <taxon>Pseudomonadota</taxon>
        <taxon>Alphaproteobacteria</taxon>
        <taxon>Hyphomicrobiales</taxon>
        <taxon>Phyllobacteriaceae</taxon>
        <taxon>Chelativorans</taxon>
    </lineage>
</organism>
<keyword evidence="6 10" id="KW-1133">Transmembrane helix</keyword>
<evidence type="ECO:0000313" key="12">
    <source>
        <dbReference type="Proteomes" id="UP001597373"/>
    </source>
</evidence>
<sequence length="475" mass="51964">MSVLEAGVTLPQQNSWLSEIRATIRLAWPMVLTNLAQTAMTATDVMLLGRLSPEALAAGTLGHNLYFLFTIAGMGLVLASSPMMAQAIGRKLHMVRDVRRTVRQALWLAVMTCAVMWTILWHAEDLLLLITANERLSADAAEYMLTLQWAMLPFFCYIVLRSFLAALERPGWAMLIAFLAVSFNALAAWTLIFGRFGFPALGLFGAGIATTLSCTLLFLGLVAVILCDRQFRRFHLFGNFWRSDWPRLKSMLKLGLPISGIMTFEVSIFNIAAMLMGRFDTVTVAAHSIAISIASISFMFPMGLGQAVTVRVGRSAGRGDLDGVTRAGWAAFVLSISFMAFMALLMLFAPRLLIGVYLDVSAPENQPVVALATTFLVFAAIFQIADGAQAVTSGMLRGLHDTTLPMIYAGIGYWLIGMTASLVLGFGFGLGGAGIWTGLCIGLVVVALLLFHRWLDRLKHFRENEMAFQAILVRD</sequence>
<comment type="caution">
    <text evidence="11">The sequence shown here is derived from an EMBL/GenBank/DDBJ whole genome shotgun (WGS) entry which is preliminary data.</text>
</comment>
<feature type="transmembrane region" description="Helical" evidence="10">
    <location>
        <begin position="289"/>
        <end position="308"/>
    </location>
</feature>
<feature type="transmembrane region" description="Helical" evidence="10">
    <location>
        <begin position="329"/>
        <end position="348"/>
    </location>
</feature>
<keyword evidence="3" id="KW-0050">Antiport</keyword>
<dbReference type="RefSeq" id="WP_165278698.1">
    <property type="nucleotide sequence ID" value="NZ_BAABGS010000075.1"/>
</dbReference>
<evidence type="ECO:0000313" key="11">
    <source>
        <dbReference type="EMBL" id="MFD2260117.1"/>
    </source>
</evidence>
<protein>
    <recommendedName>
        <fullName evidence="9">Multidrug-efflux transporter</fullName>
    </recommendedName>
</protein>
<feature type="transmembrane region" description="Helical" evidence="10">
    <location>
        <begin position="368"/>
        <end position="385"/>
    </location>
</feature>
<feature type="transmembrane region" description="Helical" evidence="10">
    <location>
        <begin position="143"/>
        <end position="160"/>
    </location>
</feature>
<evidence type="ECO:0000256" key="6">
    <source>
        <dbReference type="ARBA" id="ARBA00022989"/>
    </source>
</evidence>
<evidence type="ECO:0000256" key="10">
    <source>
        <dbReference type="SAM" id="Phobius"/>
    </source>
</evidence>
<reference evidence="12" key="1">
    <citation type="journal article" date="2019" name="Int. J. Syst. Evol. Microbiol.">
        <title>The Global Catalogue of Microorganisms (GCM) 10K type strain sequencing project: providing services to taxonomists for standard genome sequencing and annotation.</title>
        <authorList>
            <consortium name="The Broad Institute Genomics Platform"/>
            <consortium name="The Broad Institute Genome Sequencing Center for Infectious Disease"/>
            <person name="Wu L."/>
            <person name="Ma J."/>
        </authorList>
    </citation>
    <scope>NUCLEOTIDE SEQUENCE [LARGE SCALE GENOMIC DNA]</scope>
    <source>
        <strain evidence="12">KCTC 23707</strain>
    </source>
</reference>
<proteinExistence type="predicted"/>
<dbReference type="EMBL" id="JBHUIR010000034">
    <property type="protein sequence ID" value="MFD2260117.1"/>
    <property type="molecule type" value="Genomic_DNA"/>
</dbReference>
<feature type="transmembrane region" description="Helical" evidence="10">
    <location>
        <begin position="172"/>
        <end position="194"/>
    </location>
</feature>
<dbReference type="NCBIfam" id="TIGR00797">
    <property type="entry name" value="matE"/>
    <property type="match status" value="1"/>
</dbReference>
<evidence type="ECO:0000256" key="5">
    <source>
        <dbReference type="ARBA" id="ARBA00022692"/>
    </source>
</evidence>
<dbReference type="CDD" id="cd13131">
    <property type="entry name" value="MATE_NorM_like"/>
    <property type="match status" value="1"/>
</dbReference>
<gene>
    <name evidence="11" type="ORF">ACFSMZ_10105</name>
</gene>
<feature type="transmembrane region" description="Helical" evidence="10">
    <location>
        <begin position="434"/>
        <end position="452"/>
    </location>
</feature>
<comment type="subcellular location">
    <subcellularLocation>
        <location evidence="1">Cell inner membrane</location>
        <topology evidence="1">Multi-pass membrane protein</topology>
    </subcellularLocation>
</comment>
<evidence type="ECO:0000256" key="3">
    <source>
        <dbReference type="ARBA" id="ARBA00022449"/>
    </source>
</evidence>
<evidence type="ECO:0000256" key="2">
    <source>
        <dbReference type="ARBA" id="ARBA00022448"/>
    </source>
</evidence>
<name>A0ABW5DGB4_9HYPH</name>
<keyword evidence="8 10" id="KW-0472">Membrane</keyword>
<feature type="transmembrane region" description="Helical" evidence="10">
    <location>
        <begin position="254"/>
        <end position="277"/>
    </location>
</feature>
<keyword evidence="12" id="KW-1185">Reference proteome</keyword>
<accession>A0ABW5DGB4</accession>
<evidence type="ECO:0000256" key="8">
    <source>
        <dbReference type="ARBA" id="ARBA00023136"/>
    </source>
</evidence>
<keyword evidence="7" id="KW-0406">Ion transport</keyword>
<feature type="transmembrane region" description="Helical" evidence="10">
    <location>
        <begin position="200"/>
        <end position="227"/>
    </location>
</feature>